<name>A0A0K0DI94_ANGCA</name>
<proteinExistence type="predicted"/>
<keyword evidence="2" id="KW-1185">Reference proteome</keyword>
<reference evidence="3" key="2">
    <citation type="submission" date="2017-02" db="UniProtKB">
        <authorList>
            <consortium name="WormBaseParasite"/>
        </authorList>
    </citation>
    <scope>IDENTIFICATION</scope>
</reference>
<keyword evidence="1" id="KW-0812">Transmembrane</keyword>
<feature type="transmembrane region" description="Helical" evidence="1">
    <location>
        <begin position="40"/>
        <end position="65"/>
    </location>
</feature>
<accession>A0A0K0DI94</accession>
<organism evidence="2 3">
    <name type="scientific">Angiostrongylus cantonensis</name>
    <name type="common">Rat lungworm</name>
    <dbReference type="NCBI Taxonomy" id="6313"/>
    <lineage>
        <taxon>Eukaryota</taxon>
        <taxon>Metazoa</taxon>
        <taxon>Ecdysozoa</taxon>
        <taxon>Nematoda</taxon>
        <taxon>Chromadorea</taxon>
        <taxon>Rhabditida</taxon>
        <taxon>Rhabditina</taxon>
        <taxon>Rhabditomorpha</taxon>
        <taxon>Strongyloidea</taxon>
        <taxon>Metastrongylidae</taxon>
        <taxon>Angiostrongylus</taxon>
    </lineage>
</organism>
<dbReference type="WBParaSite" id="ACAC_0001099301-mRNA-1">
    <property type="protein sequence ID" value="ACAC_0001099301-mRNA-1"/>
    <property type="gene ID" value="ACAC_0001099301"/>
</dbReference>
<dbReference type="AlphaFoldDB" id="A0A0K0DI94"/>
<feature type="transmembrane region" description="Helical" evidence="1">
    <location>
        <begin position="77"/>
        <end position="98"/>
    </location>
</feature>
<keyword evidence="1" id="KW-1133">Transmembrane helix</keyword>
<evidence type="ECO:0000313" key="3">
    <source>
        <dbReference type="WBParaSite" id="ACAC_0001099301-mRNA-1"/>
    </source>
</evidence>
<evidence type="ECO:0000256" key="1">
    <source>
        <dbReference type="SAM" id="Phobius"/>
    </source>
</evidence>
<dbReference type="Proteomes" id="UP000035642">
    <property type="component" value="Unassembled WGS sequence"/>
</dbReference>
<protein>
    <submittedName>
        <fullName evidence="3">Transmembrane protein 218</fullName>
    </submittedName>
</protein>
<sequence>MVRIVTDGDYAPWYSRRSCPVFCYPCVPAYMGVWPARRCVLIVGAVLFFVGVMILLAMLLTCIAVECSNIAGALVPLGLILIIVGILLFHCGWAAHLLDDSGQVPIK</sequence>
<keyword evidence="1" id="KW-0472">Membrane</keyword>
<evidence type="ECO:0000313" key="2">
    <source>
        <dbReference type="Proteomes" id="UP000035642"/>
    </source>
</evidence>
<reference evidence="2" key="1">
    <citation type="submission" date="2012-09" db="EMBL/GenBank/DDBJ databases">
        <authorList>
            <person name="Martin A.A."/>
        </authorList>
    </citation>
    <scope>NUCLEOTIDE SEQUENCE</scope>
</reference>